<name>A0ABQ5CLU9_9ASTR</name>
<feature type="compositionally biased region" description="Low complexity" evidence="1">
    <location>
        <begin position="36"/>
        <end position="56"/>
    </location>
</feature>
<feature type="compositionally biased region" description="Gly residues" evidence="1">
    <location>
        <begin position="57"/>
        <end position="67"/>
    </location>
</feature>
<feature type="region of interest" description="Disordered" evidence="1">
    <location>
        <begin position="28"/>
        <end position="79"/>
    </location>
</feature>
<evidence type="ECO:0000313" key="2">
    <source>
        <dbReference type="EMBL" id="GJT25854.1"/>
    </source>
</evidence>
<protein>
    <submittedName>
        <fullName evidence="2">Uncharacterized protein</fullName>
    </submittedName>
</protein>
<dbReference type="Proteomes" id="UP001151760">
    <property type="component" value="Unassembled WGS sequence"/>
</dbReference>
<reference evidence="2" key="1">
    <citation type="journal article" date="2022" name="Int. J. Mol. Sci.">
        <title>Draft Genome of Tanacetum Coccineum: Genomic Comparison of Closely Related Tanacetum-Family Plants.</title>
        <authorList>
            <person name="Yamashiro T."/>
            <person name="Shiraishi A."/>
            <person name="Nakayama K."/>
            <person name="Satake H."/>
        </authorList>
    </citation>
    <scope>NUCLEOTIDE SEQUENCE</scope>
</reference>
<evidence type="ECO:0000313" key="3">
    <source>
        <dbReference type="Proteomes" id="UP001151760"/>
    </source>
</evidence>
<gene>
    <name evidence="2" type="ORF">Tco_0895791</name>
</gene>
<accession>A0ABQ5CLU9</accession>
<organism evidence="2 3">
    <name type="scientific">Tanacetum coccineum</name>
    <dbReference type="NCBI Taxonomy" id="301880"/>
    <lineage>
        <taxon>Eukaryota</taxon>
        <taxon>Viridiplantae</taxon>
        <taxon>Streptophyta</taxon>
        <taxon>Embryophyta</taxon>
        <taxon>Tracheophyta</taxon>
        <taxon>Spermatophyta</taxon>
        <taxon>Magnoliopsida</taxon>
        <taxon>eudicotyledons</taxon>
        <taxon>Gunneridae</taxon>
        <taxon>Pentapetalae</taxon>
        <taxon>asterids</taxon>
        <taxon>campanulids</taxon>
        <taxon>Asterales</taxon>
        <taxon>Asteraceae</taxon>
        <taxon>Asteroideae</taxon>
        <taxon>Anthemideae</taxon>
        <taxon>Anthemidinae</taxon>
        <taxon>Tanacetum</taxon>
    </lineage>
</organism>
<feature type="compositionally biased region" description="Low complexity" evidence="1">
    <location>
        <begin position="68"/>
        <end position="79"/>
    </location>
</feature>
<reference evidence="2" key="2">
    <citation type="submission" date="2022-01" db="EMBL/GenBank/DDBJ databases">
        <authorList>
            <person name="Yamashiro T."/>
            <person name="Shiraishi A."/>
            <person name="Satake H."/>
            <person name="Nakayama K."/>
        </authorList>
    </citation>
    <scope>NUCLEOTIDE SEQUENCE</scope>
</reference>
<keyword evidence="3" id="KW-1185">Reference proteome</keyword>
<evidence type="ECO:0000256" key="1">
    <source>
        <dbReference type="SAM" id="MobiDB-lite"/>
    </source>
</evidence>
<dbReference type="EMBL" id="BQNB010014245">
    <property type="protein sequence ID" value="GJT25854.1"/>
    <property type="molecule type" value="Genomic_DNA"/>
</dbReference>
<comment type="caution">
    <text evidence="2">The sequence shown here is derived from an EMBL/GenBank/DDBJ whole genome shotgun (WGS) entry which is preliminary data.</text>
</comment>
<sequence>MEGNIFSQDTTNLWDHVLAEVDMSNNNFATQASCPGSNNAEASGSASRQAQQTEPAGGQGGAAGPSGAGVASQGLSHSR</sequence>
<proteinExistence type="predicted"/>